<dbReference type="Proteomes" id="UP001175226">
    <property type="component" value="Unassembled WGS sequence"/>
</dbReference>
<keyword evidence="3" id="KW-1185">Reference proteome</keyword>
<organism evidence="2 3">
    <name type="scientific">Armillaria borealis</name>
    <dbReference type="NCBI Taxonomy" id="47425"/>
    <lineage>
        <taxon>Eukaryota</taxon>
        <taxon>Fungi</taxon>
        <taxon>Dikarya</taxon>
        <taxon>Basidiomycota</taxon>
        <taxon>Agaricomycotina</taxon>
        <taxon>Agaricomycetes</taxon>
        <taxon>Agaricomycetidae</taxon>
        <taxon>Agaricales</taxon>
        <taxon>Marasmiineae</taxon>
        <taxon>Physalacriaceae</taxon>
        <taxon>Armillaria</taxon>
    </lineage>
</organism>
<feature type="chain" id="PRO_5041272401" evidence="1">
    <location>
        <begin position="21"/>
        <end position="133"/>
    </location>
</feature>
<proteinExistence type="predicted"/>
<evidence type="ECO:0000256" key="1">
    <source>
        <dbReference type="SAM" id="SignalP"/>
    </source>
</evidence>
<dbReference type="AlphaFoldDB" id="A0AA39MDK6"/>
<feature type="non-terminal residue" evidence="2">
    <location>
        <position position="133"/>
    </location>
</feature>
<reference evidence="2" key="1">
    <citation type="submission" date="2023-06" db="EMBL/GenBank/DDBJ databases">
        <authorList>
            <consortium name="Lawrence Berkeley National Laboratory"/>
            <person name="Ahrendt S."/>
            <person name="Sahu N."/>
            <person name="Indic B."/>
            <person name="Wong-Bajracharya J."/>
            <person name="Merenyi Z."/>
            <person name="Ke H.-M."/>
            <person name="Monk M."/>
            <person name="Kocsube S."/>
            <person name="Drula E."/>
            <person name="Lipzen A."/>
            <person name="Balint B."/>
            <person name="Henrissat B."/>
            <person name="Andreopoulos B."/>
            <person name="Martin F.M."/>
            <person name="Harder C.B."/>
            <person name="Rigling D."/>
            <person name="Ford K.L."/>
            <person name="Foster G.D."/>
            <person name="Pangilinan J."/>
            <person name="Papanicolaou A."/>
            <person name="Barry K."/>
            <person name="LaButti K."/>
            <person name="Viragh M."/>
            <person name="Koriabine M."/>
            <person name="Yan M."/>
            <person name="Riley R."/>
            <person name="Champramary S."/>
            <person name="Plett K.L."/>
            <person name="Tsai I.J."/>
            <person name="Slot J."/>
            <person name="Sipos G."/>
            <person name="Plett J."/>
            <person name="Nagy L.G."/>
            <person name="Grigoriev I.V."/>
        </authorList>
    </citation>
    <scope>NUCLEOTIDE SEQUENCE</scope>
    <source>
        <strain evidence="2">FPL87.14</strain>
    </source>
</reference>
<sequence>MYSLLPSLVLLASTAAFVSAQNATVVPKRFMVEVTSEPQISSFYRKARTVNGTSLQGVTTHVNITSDVFSGSSFTLRDNEDIDLEELSNLDGVVKVYPVMQISLGISPTYRGEDALAHAQWTSSCHYRCGQIA</sequence>
<feature type="signal peptide" evidence="1">
    <location>
        <begin position="1"/>
        <end position="20"/>
    </location>
</feature>
<protein>
    <submittedName>
        <fullName evidence="2">Uncharacterized protein</fullName>
    </submittedName>
</protein>
<comment type="caution">
    <text evidence="2">The sequence shown here is derived from an EMBL/GenBank/DDBJ whole genome shotgun (WGS) entry which is preliminary data.</text>
</comment>
<dbReference type="EMBL" id="JAUEPT010000209">
    <property type="protein sequence ID" value="KAK0429814.1"/>
    <property type="molecule type" value="Genomic_DNA"/>
</dbReference>
<keyword evidence="1" id="KW-0732">Signal</keyword>
<evidence type="ECO:0000313" key="2">
    <source>
        <dbReference type="EMBL" id="KAK0429814.1"/>
    </source>
</evidence>
<name>A0AA39MDK6_9AGAR</name>
<gene>
    <name evidence="2" type="ORF">EV421DRAFT_507525</name>
</gene>
<evidence type="ECO:0000313" key="3">
    <source>
        <dbReference type="Proteomes" id="UP001175226"/>
    </source>
</evidence>
<accession>A0AA39MDK6</accession>